<protein>
    <recommendedName>
        <fullName evidence="6">Lipoprotein</fullName>
    </recommendedName>
</protein>
<accession>A0A6I4VSE7</accession>
<dbReference type="PANTHER" id="PTHR30429">
    <property type="entry name" value="D-METHIONINE-BINDING LIPOPROTEIN METQ"/>
    <property type="match status" value="1"/>
</dbReference>
<keyword evidence="4" id="KW-0564">Palmitate</keyword>
<proteinExistence type="inferred from homology"/>
<dbReference type="Gene3D" id="3.40.190.10">
    <property type="entry name" value="Periplasmic binding protein-like II"/>
    <property type="match status" value="2"/>
</dbReference>
<evidence type="ECO:0000256" key="4">
    <source>
        <dbReference type="ARBA" id="ARBA00023139"/>
    </source>
</evidence>
<organism evidence="9 10">
    <name type="scientific">Shimazuella alba</name>
    <dbReference type="NCBI Taxonomy" id="2690964"/>
    <lineage>
        <taxon>Bacteria</taxon>
        <taxon>Bacillati</taxon>
        <taxon>Bacillota</taxon>
        <taxon>Bacilli</taxon>
        <taxon>Bacillales</taxon>
        <taxon>Thermoactinomycetaceae</taxon>
        <taxon>Shimazuella</taxon>
    </lineage>
</organism>
<dbReference type="EMBL" id="WUUL01000002">
    <property type="protein sequence ID" value="MXQ52846.1"/>
    <property type="molecule type" value="Genomic_DNA"/>
</dbReference>
<evidence type="ECO:0000256" key="7">
    <source>
        <dbReference type="PIRSR" id="PIRSR002854-1"/>
    </source>
</evidence>
<reference evidence="9 10" key="1">
    <citation type="submission" date="2019-12" db="EMBL/GenBank/DDBJ databases">
        <title>Whole-genome analyses of novel actinobacteria.</title>
        <authorList>
            <person name="Sahin N."/>
            <person name="Saygin H."/>
        </authorList>
    </citation>
    <scope>NUCLEOTIDE SEQUENCE [LARGE SCALE GENOMIC DNA]</scope>
    <source>
        <strain evidence="9 10">KC615</strain>
    </source>
</reference>
<evidence type="ECO:0000256" key="2">
    <source>
        <dbReference type="ARBA" id="ARBA00022729"/>
    </source>
</evidence>
<dbReference type="PANTHER" id="PTHR30429:SF0">
    <property type="entry name" value="METHIONINE-BINDING LIPOPROTEIN METQ"/>
    <property type="match status" value="1"/>
</dbReference>
<dbReference type="GO" id="GO:0016020">
    <property type="term" value="C:membrane"/>
    <property type="evidence" value="ECO:0007669"/>
    <property type="project" value="UniProtKB-SubCell"/>
</dbReference>
<feature type="chain" id="PRO_5038777525" description="Lipoprotein" evidence="8">
    <location>
        <begin position="20"/>
        <end position="268"/>
    </location>
</feature>
<keyword evidence="2 8" id="KW-0732">Signal</keyword>
<sequence>MKKGLLLGLSLLFAFVLSACGNNDISKETGSQVLKVGATQVPHAEILNYVKPLLLKQGVDLQVQVFQDYVLPNRSVEEGQIDANFFQHIPWMETTNKENGFHLVKVTGVHIEPMGAYSQKIKDKSQIKNGATVAVPNATSEITRSLLLLDANGVIKLDNREGEKTAKNIVSNPKKIEIKPLEAAMLPRVLDQVDLAIINTNYALQAKLNPTKDAVFIEDSKSPYVNVLATKKGKEKDERVQKLAKVLNSPDVKKFIQDKYKGSVVPAF</sequence>
<dbReference type="Pfam" id="PF03180">
    <property type="entry name" value="Lipoprotein_9"/>
    <property type="match status" value="1"/>
</dbReference>
<keyword evidence="5 6" id="KW-0449">Lipoprotein</keyword>
<dbReference type="PIRSF" id="PIRSF002854">
    <property type="entry name" value="MetQ"/>
    <property type="match status" value="1"/>
</dbReference>
<evidence type="ECO:0000256" key="1">
    <source>
        <dbReference type="ARBA" id="ARBA00004635"/>
    </source>
</evidence>
<feature type="lipid moiety-binding region" description="S-diacylglycerol cysteine" evidence="7">
    <location>
        <position position="20"/>
    </location>
</feature>
<evidence type="ECO:0000313" key="10">
    <source>
        <dbReference type="Proteomes" id="UP000430692"/>
    </source>
</evidence>
<evidence type="ECO:0000256" key="6">
    <source>
        <dbReference type="PIRNR" id="PIRNR002854"/>
    </source>
</evidence>
<comment type="similarity">
    <text evidence="6">Belongs to the nlpA lipoprotein family.</text>
</comment>
<dbReference type="CDD" id="cd13597">
    <property type="entry name" value="PBP2_lipoprotein_Tp32"/>
    <property type="match status" value="1"/>
</dbReference>
<feature type="signal peptide" evidence="8">
    <location>
        <begin position="1"/>
        <end position="19"/>
    </location>
</feature>
<keyword evidence="3" id="KW-0472">Membrane</keyword>
<evidence type="ECO:0000256" key="8">
    <source>
        <dbReference type="SAM" id="SignalP"/>
    </source>
</evidence>
<dbReference type="AlphaFoldDB" id="A0A6I4VSE7"/>
<keyword evidence="10" id="KW-1185">Reference proteome</keyword>
<dbReference type="InterPro" id="IPR004872">
    <property type="entry name" value="Lipoprotein_NlpA"/>
</dbReference>
<gene>
    <name evidence="9" type="ORF">GSM42_03685</name>
</gene>
<evidence type="ECO:0000256" key="5">
    <source>
        <dbReference type="ARBA" id="ARBA00023288"/>
    </source>
</evidence>
<comment type="caution">
    <text evidence="9">The sequence shown here is derived from an EMBL/GenBank/DDBJ whole genome shotgun (WGS) entry which is preliminary data.</text>
</comment>
<dbReference type="PROSITE" id="PS51257">
    <property type="entry name" value="PROKAR_LIPOPROTEIN"/>
    <property type="match status" value="1"/>
</dbReference>
<evidence type="ECO:0000313" key="9">
    <source>
        <dbReference type="EMBL" id="MXQ52846.1"/>
    </source>
</evidence>
<comment type="subcellular location">
    <subcellularLocation>
        <location evidence="1">Membrane</location>
        <topology evidence="1">Lipid-anchor</topology>
    </subcellularLocation>
</comment>
<name>A0A6I4VSE7_9BACL</name>
<dbReference type="RefSeq" id="WP_160800155.1">
    <property type="nucleotide sequence ID" value="NZ_WUUL01000002.1"/>
</dbReference>
<dbReference type="SUPFAM" id="SSF53850">
    <property type="entry name" value="Periplasmic binding protein-like II"/>
    <property type="match status" value="1"/>
</dbReference>
<dbReference type="Proteomes" id="UP000430692">
    <property type="component" value="Unassembled WGS sequence"/>
</dbReference>
<evidence type="ECO:0000256" key="3">
    <source>
        <dbReference type="ARBA" id="ARBA00023136"/>
    </source>
</evidence>